<proteinExistence type="predicted"/>
<dbReference type="Proteomes" id="UP000509418">
    <property type="component" value="Chromosome"/>
</dbReference>
<keyword evidence="2" id="KW-0472">Membrane</keyword>
<feature type="transmembrane region" description="Helical" evidence="2">
    <location>
        <begin position="57"/>
        <end position="79"/>
    </location>
</feature>
<dbReference type="Pfam" id="PF14023">
    <property type="entry name" value="Bestrophin-like"/>
    <property type="match status" value="1"/>
</dbReference>
<keyword evidence="2" id="KW-0812">Transmembrane</keyword>
<evidence type="ECO:0000313" key="4">
    <source>
        <dbReference type="Proteomes" id="UP000509418"/>
    </source>
</evidence>
<evidence type="ECO:0000256" key="2">
    <source>
        <dbReference type="SAM" id="Phobius"/>
    </source>
</evidence>
<organism evidence="3 4">
    <name type="scientific">Streptomyces chartreusis</name>
    <dbReference type="NCBI Taxonomy" id="1969"/>
    <lineage>
        <taxon>Bacteria</taxon>
        <taxon>Bacillati</taxon>
        <taxon>Actinomycetota</taxon>
        <taxon>Actinomycetes</taxon>
        <taxon>Kitasatosporales</taxon>
        <taxon>Streptomycetaceae</taxon>
        <taxon>Streptomyces</taxon>
    </lineage>
</organism>
<gene>
    <name evidence="3" type="ORF">HUT05_02130</name>
</gene>
<dbReference type="AlphaFoldDB" id="A0A7I0NT82"/>
<evidence type="ECO:0000313" key="3">
    <source>
        <dbReference type="EMBL" id="QKZ16275.1"/>
    </source>
</evidence>
<keyword evidence="2" id="KW-1133">Transmembrane helix</keyword>
<keyword evidence="4" id="KW-1185">Reference proteome</keyword>
<sequence length="313" mass="31983">MSGRRKRPRPFACDHEASSESGQRGNPGRRGRGAAAPGPSRESAVGDVVNGLTSLPAVVLVVGGLLLALLITAAARVGVRALVPIGEQDQVAQIAMPLMSSLGAAFAIFAALSLSSEAGYLRAAEAVVSDEAAAASRLAWASTSPRVQPEPIQAALLDYLQTTRAREWEGAAAASGDDPATARAIARLERSVRAEAARPEVGTTTGTELVASLDGVTSSRRARVAAASRDVPALYVVTLVVSGLALVVNSGALVFRNSLRTSLLVAGVASVVGLSLALLFALSGSWSGPFIVSGHPLDSIVGDLKSGFFDGRP</sequence>
<dbReference type="InterPro" id="IPR025333">
    <property type="entry name" value="DUF4239"/>
</dbReference>
<feature type="transmembrane region" description="Helical" evidence="2">
    <location>
        <begin position="91"/>
        <end position="112"/>
    </location>
</feature>
<dbReference type="EMBL" id="CP056041">
    <property type="protein sequence ID" value="QKZ16275.1"/>
    <property type="molecule type" value="Genomic_DNA"/>
</dbReference>
<evidence type="ECO:0008006" key="5">
    <source>
        <dbReference type="Google" id="ProtNLM"/>
    </source>
</evidence>
<evidence type="ECO:0000256" key="1">
    <source>
        <dbReference type="SAM" id="MobiDB-lite"/>
    </source>
</evidence>
<protein>
    <recommendedName>
        <fullName evidence="5">DUF4239 domain-containing protein</fullName>
    </recommendedName>
</protein>
<feature type="region of interest" description="Disordered" evidence="1">
    <location>
        <begin position="1"/>
        <end position="43"/>
    </location>
</feature>
<reference evidence="3 4" key="1">
    <citation type="submission" date="2020-06" db="EMBL/GenBank/DDBJ databases">
        <title>Genome mining for natural products.</title>
        <authorList>
            <person name="Zhang B."/>
            <person name="Shi J."/>
            <person name="Ge H."/>
        </authorList>
    </citation>
    <scope>NUCLEOTIDE SEQUENCE [LARGE SCALE GENOMIC DNA]</scope>
    <source>
        <strain evidence="3 4">NA02069</strain>
    </source>
</reference>
<feature type="transmembrane region" description="Helical" evidence="2">
    <location>
        <begin position="233"/>
        <end position="255"/>
    </location>
</feature>
<name>A0A7I0NT82_STRCX</name>
<feature type="transmembrane region" description="Helical" evidence="2">
    <location>
        <begin position="261"/>
        <end position="282"/>
    </location>
</feature>
<accession>A0A7I0NT82</accession>